<name>A0ABQ0XIZ2_9STAP</name>
<organism evidence="1 2">
    <name type="scientific">Staphylococcus kloosii</name>
    <dbReference type="NCBI Taxonomy" id="29384"/>
    <lineage>
        <taxon>Bacteria</taxon>
        <taxon>Bacillati</taxon>
        <taxon>Bacillota</taxon>
        <taxon>Bacilli</taxon>
        <taxon>Bacillales</taxon>
        <taxon>Staphylococcaceae</taxon>
        <taxon>Staphylococcus</taxon>
    </lineage>
</organism>
<dbReference type="EMBL" id="BKAQ01000004">
    <property type="protein sequence ID" value="GEP81420.1"/>
    <property type="molecule type" value="Genomic_DNA"/>
</dbReference>
<protein>
    <recommendedName>
        <fullName evidence="3">Transcriptional regulator</fullName>
    </recommendedName>
</protein>
<dbReference type="GeneID" id="69905812"/>
<dbReference type="RefSeq" id="WP_103295842.1">
    <property type="nucleotide sequence ID" value="NZ_BKAQ01000004.1"/>
</dbReference>
<evidence type="ECO:0008006" key="3">
    <source>
        <dbReference type="Google" id="ProtNLM"/>
    </source>
</evidence>
<dbReference type="NCBIfam" id="NF047427">
    <property type="entry name" value="phage_activ_RinB"/>
    <property type="match status" value="1"/>
</dbReference>
<evidence type="ECO:0000313" key="2">
    <source>
        <dbReference type="Proteomes" id="UP000321040"/>
    </source>
</evidence>
<evidence type="ECO:0000313" key="1">
    <source>
        <dbReference type="EMBL" id="GEP81420.1"/>
    </source>
</evidence>
<dbReference type="Proteomes" id="UP000321040">
    <property type="component" value="Unassembled WGS sequence"/>
</dbReference>
<proteinExistence type="predicted"/>
<reference evidence="1 2" key="1">
    <citation type="submission" date="2019-07" db="EMBL/GenBank/DDBJ databases">
        <title>Whole genome shotgun sequence of Staphylococcus kloosii NBRC 109624.</title>
        <authorList>
            <person name="Hosoyama A."/>
            <person name="Uohara A."/>
            <person name="Ohji S."/>
            <person name="Ichikawa N."/>
        </authorList>
    </citation>
    <scope>NUCLEOTIDE SEQUENCE [LARGE SCALE GENOMIC DNA]</scope>
    <source>
        <strain evidence="1 2">NBRC 109624</strain>
    </source>
</reference>
<dbReference type="Pfam" id="PF06116">
    <property type="entry name" value="RinB"/>
    <property type="match status" value="1"/>
</dbReference>
<accession>A0ABQ0XIZ2</accession>
<keyword evidence="2" id="KW-1185">Reference proteome</keyword>
<comment type="caution">
    <text evidence="1">The sequence shown here is derived from an EMBL/GenBank/DDBJ whole genome shotgun (WGS) entry which is preliminary data.</text>
</comment>
<gene>
    <name evidence="1" type="ORF">SKL01_05980</name>
</gene>
<dbReference type="InterPro" id="IPR009300">
    <property type="entry name" value="Transcription_activator_RinB"/>
</dbReference>
<sequence length="62" mass="7122">MKFIKRTLYIVWLLALYELSKYVTNEIIIRLTANDEIDAPCDYDINSQADLNGVHNYNAGGK</sequence>